<evidence type="ECO:0000256" key="1">
    <source>
        <dbReference type="SAM" id="MobiDB-lite"/>
    </source>
</evidence>
<evidence type="ECO:0000313" key="2">
    <source>
        <dbReference type="EMBL" id="CUV04967.1"/>
    </source>
</evidence>
<reference evidence="3 4" key="1">
    <citation type="submission" date="2014-11" db="EMBL/GenBank/DDBJ databases">
        <title>Comparative genomic analysis of Cryptosporidium hominis reveals occurrence of genetic recombination in virulent subtypes.</title>
        <authorList>
            <person name="Guo Y."/>
            <person name="Tang K."/>
            <person name="Frace M."/>
            <person name="Li N."/>
            <person name="Roellig D.M."/>
            <person name="Sammons S."/>
            <person name="Knipe K."/>
            <person name="Rowe L."/>
            <person name="Feng Y."/>
            <person name="Xiao L."/>
        </authorList>
    </citation>
    <scope>NUCLEOTIDE SEQUENCE [LARGE SCALE GENOMIC DNA]</scope>
    <source>
        <strain evidence="3">30976</strain>
    </source>
</reference>
<reference evidence="3 4" key="3">
    <citation type="submission" date="2017-10" db="EMBL/GenBank/DDBJ databases">
        <title>Consistent, comparative and evidence-based genome annotation and re-annotation for the closely-related species, Cryptosporidium parvum, C. hominis and C. tyzzeri.</title>
        <authorList>
            <person name="Baptista R.P."/>
            <person name="Li Y."/>
            <person name="Sateriale A."/>
            <person name="Striepen B."/>
            <person name="Kissinger J.C."/>
        </authorList>
    </citation>
    <scope>NUCLEOTIDE SEQUENCE [LARGE SCALE GENOMIC DNA]</scope>
    <source>
        <strain evidence="3">30976</strain>
    </source>
</reference>
<gene>
    <name evidence="2" type="ORF">CHUDEA3_1150</name>
    <name evidence="3" type="ORF">GY17_00002638</name>
</gene>
<dbReference type="AlphaFoldDB" id="A0A0S4TCK1"/>
<dbReference type="Proteomes" id="UP001429100">
    <property type="component" value="Unassembled WGS sequence"/>
</dbReference>
<feature type="compositionally biased region" description="Acidic residues" evidence="1">
    <location>
        <begin position="318"/>
        <end position="329"/>
    </location>
</feature>
<dbReference type="VEuPathDB" id="CryptoDB:GY17_00002638"/>
<dbReference type="EMBL" id="JTAI01000028">
    <property type="protein sequence ID" value="PPS92876.1"/>
    <property type="molecule type" value="Genomic_DNA"/>
</dbReference>
<proteinExistence type="predicted"/>
<dbReference type="VEuPathDB" id="CryptoDB:CHUDEA3_1150"/>
<dbReference type="VEuPathDB" id="CryptoDB:Chro.30146"/>
<accession>A0A0S4TCK1</accession>
<keyword evidence="4" id="KW-1185">Reference proteome</keyword>
<dbReference type="VEuPathDB" id="CryptoDB:ChTU502y2012_389g0075"/>
<dbReference type="EMBL" id="LN877949">
    <property type="protein sequence ID" value="CUV04967.1"/>
    <property type="molecule type" value="Genomic_DNA"/>
</dbReference>
<evidence type="ECO:0000313" key="3">
    <source>
        <dbReference type="EMBL" id="PPS92876.1"/>
    </source>
</evidence>
<protein>
    <submittedName>
        <fullName evidence="2">Uncharacterized protein</fullName>
    </submittedName>
</protein>
<evidence type="ECO:0000313" key="4">
    <source>
        <dbReference type="Proteomes" id="UP001429100"/>
    </source>
</evidence>
<organism evidence="2">
    <name type="scientific">Cryptosporidium hominis</name>
    <dbReference type="NCBI Taxonomy" id="237895"/>
    <lineage>
        <taxon>Eukaryota</taxon>
        <taxon>Sar</taxon>
        <taxon>Alveolata</taxon>
        <taxon>Apicomplexa</taxon>
        <taxon>Conoidasida</taxon>
        <taxon>Coccidia</taxon>
        <taxon>Eucoccidiorida</taxon>
        <taxon>Eimeriorina</taxon>
        <taxon>Cryptosporidiidae</taxon>
        <taxon>Cryptosporidium</taxon>
    </lineage>
</organism>
<name>A0A0S4TCK1_CRYHO</name>
<reference evidence="2" key="2">
    <citation type="submission" date="2015-08" db="EMBL/GenBank/DDBJ databases">
        <authorList>
            <person name="Babu N.S."/>
            <person name="Beckwith C.J."/>
            <person name="Beseler K.G."/>
            <person name="Brison A."/>
            <person name="Carone J.V."/>
            <person name="Caskin T.P."/>
            <person name="Diamond M."/>
            <person name="Durham M.E."/>
            <person name="Foxe J.M."/>
            <person name="Go M."/>
            <person name="Henderson B.A."/>
            <person name="Jones I.B."/>
            <person name="McGettigan J.A."/>
            <person name="Micheletti S.J."/>
            <person name="Nasrallah M.E."/>
            <person name="Ortiz D."/>
            <person name="Piller C.R."/>
            <person name="Privatt S.R."/>
            <person name="Schneider S.L."/>
            <person name="Sharp S."/>
            <person name="Smith T.C."/>
            <person name="Stanton J.D."/>
            <person name="Ullery H.E."/>
            <person name="Wilson R.J."/>
            <person name="Serrano M.G."/>
            <person name="Buck G."/>
            <person name="Lee V."/>
            <person name="Wang Y."/>
            <person name="Carvalho R."/>
            <person name="Voegtly L."/>
            <person name="Shi R."/>
            <person name="Duckworth R."/>
            <person name="Johnson A."/>
            <person name="Loviza R."/>
            <person name="Walstead R."/>
            <person name="Shah Z."/>
            <person name="Kiflezghi M."/>
            <person name="Wade K."/>
            <person name="Ball S.L."/>
            <person name="Bradley K.W."/>
            <person name="Asai D.J."/>
            <person name="Bowman C.A."/>
            <person name="Russell D.A."/>
            <person name="Pope W.H."/>
            <person name="Jacobs-Sera D."/>
            <person name="Hendrix R.W."/>
            <person name="Hatfull G.F."/>
        </authorList>
    </citation>
    <scope>NUCLEOTIDE SEQUENCE [LARGE SCALE GENOMIC DNA]</scope>
</reference>
<feature type="region of interest" description="Disordered" evidence="1">
    <location>
        <begin position="300"/>
        <end position="329"/>
    </location>
</feature>
<dbReference type="Proteomes" id="UP000199752">
    <property type="component" value="Chromosome 3"/>
</dbReference>
<sequence>MGFSFIYDMRFFLIKFFPILLFSTRINNGLFIRNYEETLIDFSLSQLSAGLESSDGSLRSMSSFLSLESFGSCFSEFQSQSSFYTAPDYDSNNSIDRAPCVFECLYSKREVLTLLRRRNYKELKSIRTIVLEEVMEEIIQKIKSMILNYEEQVSRKESLLAIYNLCKRLNKKAIKKTEKEIKLLKFELKCYLTHFDLYLYILFKHLFKRKIKEFKSTTKDLQSSRHTNRVNSLQREIAFNNELLSLLGAAFLYYLCNNEILENLHLCTFMSKQHLKITKYNEKIISLHKKAIDSIGVSTVPDSGSVSGSESESKLETIPEESSDSYEPF</sequence>